<gene>
    <name evidence="2" type="ORF">NDR86_21515</name>
</gene>
<sequence length="606" mass="63022">MGKDTPWSQLKQAAAEGKVEVDINVALNCAKACSDVIERLKAYQGLVDREHVSNMKRYSPQPSGQKLADKFNIRATRLRDAFTNHIEVLSNLTDAFKDAGKNYKEADQTSKANLSRVNSSPGAANVKYDAPQWNAPGSRKKPKAPTPAPGLTMEPSDIGPENPTHLQGPDLHKLRTDSHPEIPAAAGALWRFMATDFSSHGSNLAEQVRKLTGSGWKSPGGESAVQAIQKYAGTVKDLTNAMDFMGQNLEYTSDWLYSNQQVMPTYPNVSECALEEFQNKFNEHYVQGLLNTEKQFPVLPDPKANPIAVQPPKKDDRGDGKDKNKDDKGNKKDGNGSHAGPGTGGKGNGSGKGSGPGGGSGAGKQPPKTAPLGPWPAPKQNRPQQQPPKTAPKQQPRAGVPGSQFGGGSSADGGAQALAAVAQLLGPLMAALSAGIQTIPALAQAIPAITQALGQLGGPAPGAGMAALHDAAARVPELKDLISRSPELMQVFRDHPELRGIAEVFGVTMPGADSGPFAAGANGGENAGRDTRLFPRAAVPESATSPGLSIPGSAWGAGLAGPGSAAVPDVPVTAGQGGGSASEAVVVGGEQELGRRDTEMKPVVRP</sequence>
<dbReference type="Gene3D" id="1.20.1260.20">
    <property type="entry name" value="PPE superfamily"/>
    <property type="match status" value="1"/>
</dbReference>
<feature type="region of interest" description="Disordered" evidence="1">
    <location>
        <begin position="106"/>
        <end position="165"/>
    </location>
</feature>
<proteinExistence type="predicted"/>
<feature type="compositionally biased region" description="Polar residues" evidence="1">
    <location>
        <begin position="109"/>
        <end position="122"/>
    </location>
</feature>
<organism evidence="2 3">
    <name type="scientific">Nocardia pulmonis</name>
    <dbReference type="NCBI Taxonomy" id="2951408"/>
    <lineage>
        <taxon>Bacteria</taxon>
        <taxon>Bacillati</taxon>
        <taxon>Actinomycetota</taxon>
        <taxon>Actinomycetes</taxon>
        <taxon>Mycobacteriales</taxon>
        <taxon>Nocardiaceae</taxon>
        <taxon>Nocardia</taxon>
    </lineage>
</organism>
<evidence type="ECO:0008006" key="4">
    <source>
        <dbReference type="Google" id="ProtNLM"/>
    </source>
</evidence>
<evidence type="ECO:0000256" key="1">
    <source>
        <dbReference type="SAM" id="MobiDB-lite"/>
    </source>
</evidence>
<feature type="compositionally biased region" description="Low complexity" evidence="1">
    <location>
        <begin position="581"/>
        <end position="590"/>
    </location>
</feature>
<dbReference type="InterPro" id="IPR038332">
    <property type="entry name" value="PPE_sf"/>
</dbReference>
<dbReference type="Proteomes" id="UP001139157">
    <property type="component" value="Unassembled WGS sequence"/>
</dbReference>
<evidence type="ECO:0000313" key="2">
    <source>
        <dbReference type="EMBL" id="MCM6776065.1"/>
    </source>
</evidence>
<keyword evidence="3" id="KW-1185">Reference proteome</keyword>
<comment type="caution">
    <text evidence="2">The sequence shown here is derived from an EMBL/GenBank/DDBJ whole genome shotgun (WGS) entry which is preliminary data.</text>
</comment>
<evidence type="ECO:0000313" key="3">
    <source>
        <dbReference type="Proteomes" id="UP001139157"/>
    </source>
</evidence>
<dbReference type="AlphaFoldDB" id="A0A9X2IZI4"/>
<protein>
    <recommendedName>
        <fullName evidence="4">PPE family protein</fullName>
    </recommendedName>
</protein>
<name>A0A9X2IZI4_9NOCA</name>
<dbReference type="EMBL" id="JAMRXG010000009">
    <property type="protein sequence ID" value="MCM6776065.1"/>
    <property type="molecule type" value="Genomic_DNA"/>
</dbReference>
<accession>A0A9X2IZI4</accession>
<feature type="compositionally biased region" description="Basic and acidic residues" evidence="1">
    <location>
        <begin position="592"/>
        <end position="606"/>
    </location>
</feature>
<feature type="region of interest" description="Disordered" evidence="1">
    <location>
        <begin position="568"/>
        <end position="606"/>
    </location>
</feature>
<feature type="region of interest" description="Disordered" evidence="1">
    <location>
        <begin position="296"/>
        <end position="411"/>
    </location>
</feature>
<reference evidence="2" key="1">
    <citation type="submission" date="2022-06" db="EMBL/GenBank/DDBJ databases">
        <title>Novel species in genus nocardia.</title>
        <authorList>
            <person name="Li F."/>
        </authorList>
    </citation>
    <scope>NUCLEOTIDE SEQUENCE</scope>
    <source>
        <strain evidence="2">CDC141</strain>
    </source>
</reference>
<feature type="compositionally biased region" description="Basic and acidic residues" evidence="1">
    <location>
        <begin position="312"/>
        <end position="335"/>
    </location>
</feature>
<dbReference type="RefSeq" id="WP_251914380.1">
    <property type="nucleotide sequence ID" value="NZ_JAMRXG010000009.1"/>
</dbReference>
<feature type="compositionally biased region" description="Gly residues" evidence="1">
    <location>
        <begin position="337"/>
        <end position="362"/>
    </location>
</feature>